<proteinExistence type="predicted"/>
<keyword evidence="3" id="KW-1185">Reference proteome</keyword>
<dbReference type="Proteomes" id="UP000006190">
    <property type="component" value="Unassembled WGS sequence"/>
</dbReference>
<sequence>MKFTIRKELKKIQIIYIDISPLHRIIRQLFPNASIIIDCFHIVQSLNLELNRYRIHWMYKVKYQDRWLYNKLKRYWKLFLKKETDLDHTHYRRFTLFDSLTNTGHIVDYLLDQNQVFKETDRIGQNLRYA</sequence>
<dbReference type="PATRIC" id="fig|883113.3.peg.646"/>
<dbReference type="InterPro" id="IPR047951">
    <property type="entry name" value="Transpos_ISL3"/>
</dbReference>
<dbReference type="eggNOG" id="COG3464">
    <property type="taxonomic scope" value="Bacteria"/>
</dbReference>
<evidence type="ECO:0000313" key="2">
    <source>
        <dbReference type="EMBL" id="EHR37466.1"/>
    </source>
</evidence>
<name>H3NIF6_9LACT</name>
<dbReference type="PANTHER" id="PTHR33498">
    <property type="entry name" value="TRANSPOSASE FOR INSERTION SEQUENCE ELEMENT IS1557"/>
    <property type="match status" value="1"/>
</dbReference>
<evidence type="ECO:0000259" key="1">
    <source>
        <dbReference type="Pfam" id="PF01610"/>
    </source>
</evidence>
<organism evidence="2 3">
    <name type="scientific">Facklamia languida CCUG 37842</name>
    <dbReference type="NCBI Taxonomy" id="883113"/>
    <lineage>
        <taxon>Bacteria</taxon>
        <taxon>Bacillati</taxon>
        <taxon>Bacillota</taxon>
        <taxon>Bacilli</taxon>
        <taxon>Lactobacillales</taxon>
        <taxon>Aerococcaceae</taxon>
        <taxon>Facklamia</taxon>
    </lineage>
</organism>
<dbReference type="AlphaFoldDB" id="H3NIF6"/>
<feature type="domain" description="Transposase IS204/IS1001/IS1096/IS1165 DDE" evidence="1">
    <location>
        <begin position="7"/>
        <end position="102"/>
    </location>
</feature>
<reference evidence="2 3" key="1">
    <citation type="submission" date="2012-01" db="EMBL/GenBank/DDBJ databases">
        <title>The Genome Sequence of Facklamia languida CCUG 37842.</title>
        <authorList>
            <consortium name="The Broad Institute Genome Sequencing Platform"/>
            <person name="Earl A."/>
            <person name="Ward D."/>
            <person name="Feldgarden M."/>
            <person name="Gevers D."/>
            <person name="Huys G."/>
            <person name="Young S.K."/>
            <person name="Zeng Q."/>
            <person name="Gargeya S."/>
            <person name="Fitzgerald M."/>
            <person name="Haas B."/>
            <person name="Abouelleil A."/>
            <person name="Alvarado L."/>
            <person name="Arachchi H.M."/>
            <person name="Berlin A."/>
            <person name="Chapman S.B."/>
            <person name="Gearin G."/>
            <person name="Goldberg J."/>
            <person name="Griggs A."/>
            <person name="Gujja S."/>
            <person name="Hansen M."/>
            <person name="Heiman D."/>
            <person name="Howarth C."/>
            <person name="Larimer J."/>
            <person name="Lui A."/>
            <person name="MacDonald P.J.P."/>
            <person name="McCowen C."/>
            <person name="Montmayeur A."/>
            <person name="Murphy C."/>
            <person name="Neiman D."/>
            <person name="Pearson M."/>
            <person name="Priest M."/>
            <person name="Roberts A."/>
            <person name="Saif S."/>
            <person name="Shea T."/>
            <person name="Sisk P."/>
            <person name="Stolte C."/>
            <person name="Sykes S."/>
            <person name="Wortman J."/>
            <person name="Nusbaum C."/>
            <person name="Birren B."/>
        </authorList>
    </citation>
    <scope>NUCLEOTIDE SEQUENCE [LARGE SCALE GENOMIC DNA]</scope>
    <source>
        <strain evidence="2 3">CCUG 37842</strain>
    </source>
</reference>
<comment type="caution">
    <text evidence="2">The sequence shown here is derived from an EMBL/GenBank/DDBJ whole genome shotgun (WGS) entry which is preliminary data.</text>
</comment>
<dbReference type="STRING" id="883113.HMPREF9708_00645"/>
<dbReference type="EMBL" id="AGEG01000006">
    <property type="protein sequence ID" value="EHR37466.1"/>
    <property type="molecule type" value="Genomic_DNA"/>
</dbReference>
<dbReference type="HOGENOM" id="CLU_041900_7_2_9"/>
<gene>
    <name evidence="2" type="ORF">HMPREF9708_00645</name>
</gene>
<dbReference type="PANTHER" id="PTHR33498:SF1">
    <property type="entry name" value="TRANSPOSASE FOR INSERTION SEQUENCE ELEMENT IS1557"/>
    <property type="match status" value="1"/>
</dbReference>
<accession>H3NIF6</accession>
<evidence type="ECO:0000313" key="3">
    <source>
        <dbReference type="Proteomes" id="UP000006190"/>
    </source>
</evidence>
<dbReference type="InterPro" id="IPR002560">
    <property type="entry name" value="Transposase_DDE"/>
</dbReference>
<dbReference type="Pfam" id="PF01610">
    <property type="entry name" value="DDE_Tnp_ISL3"/>
    <property type="match status" value="1"/>
</dbReference>
<protein>
    <recommendedName>
        <fullName evidence="1">Transposase IS204/IS1001/IS1096/IS1165 DDE domain-containing protein</fullName>
    </recommendedName>
</protein>